<sequence length="300" mass="31622">MPVSALRLAVAINPHASFGRRADVGPRVVEALRAAGHTVFSLHEANIELLRLSVQESVLAGIDALVVVGGDGMVSLGTNVAAGTALPLAIVACGTGNDLARGLGIPTGNTAESVQYLLESLTRPPRAIDAARVCHGGLTTWFAGALSAGFDAVVNERANLMTRPKGASRYIFALLRELLTFRPIAYRVTVDGVTSEVRAMLISVANNVSIGGGMRIAPEAKIDDGFLDLFQVKPLSRLAFLRVFPKVFSGTHTGHPRVELRLCRSVRIEAEGVVAYADGERVGALPVQVDIAPGALLLYV</sequence>
<dbReference type="Proteomes" id="UP000537260">
    <property type="component" value="Unassembled WGS sequence"/>
</dbReference>
<dbReference type="Gene3D" id="3.40.50.10330">
    <property type="entry name" value="Probable inorganic polyphosphate/atp-NAD kinase, domain 1"/>
    <property type="match status" value="1"/>
</dbReference>
<dbReference type="EMBL" id="JACCFM010000001">
    <property type="protein sequence ID" value="NYJ19485.1"/>
    <property type="molecule type" value="Genomic_DNA"/>
</dbReference>
<evidence type="ECO:0000256" key="6">
    <source>
        <dbReference type="ARBA" id="ARBA00022840"/>
    </source>
</evidence>
<dbReference type="InterPro" id="IPR050187">
    <property type="entry name" value="Lipid_Phosphate_FormReg"/>
</dbReference>
<keyword evidence="6" id="KW-0067">ATP-binding</keyword>
<comment type="caution">
    <text evidence="10">The sequence shown here is derived from an EMBL/GenBank/DDBJ whole genome shotgun (WGS) entry which is preliminary data.</text>
</comment>
<feature type="domain" description="DAGKc" evidence="9">
    <location>
        <begin position="3"/>
        <end position="137"/>
    </location>
</feature>
<dbReference type="GO" id="GO:0005524">
    <property type="term" value="F:ATP binding"/>
    <property type="evidence" value="ECO:0007669"/>
    <property type="project" value="UniProtKB-KW"/>
</dbReference>
<dbReference type="InterPro" id="IPR017438">
    <property type="entry name" value="ATP-NAD_kinase_N"/>
</dbReference>
<evidence type="ECO:0000256" key="8">
    <source>
        <dbReference type="ARBA" id="ARBA00023264"/>
    </source>
</evidence>
<dbReference type="InterPro" id="IPR045540">
    <property type="entry name" value="YegS/DAGK_C"/>
</dbReference>
<dbReference type="PANTHER" id="PTHR12358">
    <property type="entry name" value="SPHINGOSINE KINASE"/>
    <property type="match status" value="1"/>
</dbReference>
<keyword evidence="7" id="KW-0444">Lipid biosynthesis</keyword>
<dbReference type="AlphaFoldDB" id="A0A7Z0ED88"/>
<dbReference type="InterPro" id="IPR016064">
    <property type="entry name" value="NAD/diacylglycerol_kinase_sf"/>
</dbReference>
<dbReference type="Gene3D" id="2.60.200.40">
    <property type="match status" value="1"/>
</dbReference>
<evidence type="ECO:0000256" key="5">
    <source>
        <dbReference type="ARBA" id="ARBA00022777"/>
    </source>
</evidence>
<comment type="similarity">
    <text evidence="2">Belongs to the diacylglycerol/lipid kinase family.</text>
</comment>
<keyword evidence="3 10" id="KW-0808">Transferase</keyword>
<proteinExistence type="inferred from homology"/>
<evidence type="ECO:0000256" key="3">
    <source>
        <dbReference type="ARBA" id="ARBA00022679"/>
    </source>
</evidence>
<dbReference type="RefSeq" id="WP_179578249.1">
    <property type="nucleotide sequence ID" value="NZ_JACCFM010000001.1"/>
</dbReference>
<dbReference type="EC" id="2.7.1.107" evidence="10"/>
<organism evidence="10 11">
    <name type="scientific">Glaciibacter psychrotolerans</name>
    <dbReference type="NCBI Taxonomy" id="670054"/>
    <lineage>
        <taxon>Bacteria</taxon>
        <taxon>Bacillati</taxon>
        <taxon>Actinomycetota</taxon>
        <taxon>Actinomycetes</taxon>
        <taxon>Micrococcales</taxon>
        <taxon>Microbacteriaceae</taxon>
        <taxon>Glaciibacter</taxon>
    </lineage>
</organism>
<evidence type="ECO:0000256" key="7">
    <source>
        <dbReference type="ARBA" id="ARBA00023209"/>
    </source>
</evidence>
<evidence type="ECO:0000256" key="2">
    <source>
        <dbReference type="ARBA" id="ARBA00005983"/>
    </source>
</evidence>
<dbReference type="Pfam" id="PF00781">
    <property type="entry name" value="DAGK_cat"/>
    <property type="match status" value="1"/>
</dbReference>
<dbReference type="InterPro" id="IPR001206">
    <property type="entry name" value="Diacylglycerol_kinase_cat_dom"/>
</dbReference>
<dbReference type="GO" id="GO:0005886">
    <property type="term" value="C:plasma membrane"/>
    <property type="evidence" value="ECO:0007669"/>
    <property type="project" value="TreeGrafter"/>
</dbReference>
<keyword evidence="5 10" id="KW-0418">Kinase</keyword>
<gene>
    <name evidence="10" type="ORF">HNR05_001276</name>
</gene>
<evidence type="ECO:0000259" key="9">
    <source>
        <dbReference type="PROSITE" id="PS50146"/>
    </source>
</evidence>
<dbReference type="Pfam" id="PF19279">
    <property type="entry name" value="YegS_C"/>
    <property type="match status" value="1"/>
</dbReference>
<evidence type="ECO:0000256" key="1">
    <source>
        <dbReference type="ARBA" id="ARBA00001946"/>
    </source>
</evidence>
<evidence type="ECO:0000313" key="10">
    <source>
        <dbReference type="EMBL" id="NYJ19485.1"/>
    </source>
</evidence>
<keyword evidence="7" id="KW-0443">Lipid metabolism</keyword>
<protein>
    <submittedName>
        <fullName evidence="10">Diacylglycerol kinase (ATP)</fullName>
        <ecNumber evidence="10">2.7.1.107</ecNumber>
    </submittedName>
</protein>
<name>A0A7Z0ED88_9MICO</name>
<dbReference type="PANTHER" id="PTHR12358:SF106">
    <property type="entry name" value="LIPID KINASE YEGS"/>
    <property type="match status" value="1"/>
</dbReference>
<evidence type="ECO:0000256" key="4">
    <source>
        <dbReference type="ARBA" id="ARBA00022741"/>
    </source>
</evidence>
<keyword evidence="7" id="KW-0594">Phospholipid biosynthesis</keyword>
<dbReference type="PROSITE" id="PS50146">
    <property type="entry name" value="DAGK"/>
    <property type="match status" value="1"/>
</dbReference>
<reference evidence="10 11" key="1">
    <citation type="submission" date="2020-07" db="EMBL/GenBank/DDBJ databases">
        <title>Sequencing the genomes of 1000 actinobacteria strains.</title>
        <authorList>
            <person name="Klenk H.-P."/>
        </authorList>
    </citation>
    <scope>NUCLEOTIDE SEQUENCE [LARGE SCALE GENOMIC DNA]</scope>
    <source>
        <strain evidence="10 11">LI1</strain>
    </source>
</reference>
<accession>A0A7Z0ED88</accession>
<keyword evidence="8" id="KW-1208">Phospholipid metabolism</keyword>
<dbReference type="SMART" id="SM00046">
    <property type="entry name" value="DAGKc"/>
    <property type="match status" value="1"/>
</dbReference>
<dbReference type="SUPFAM" id="SSF111331">
    <property type="entry name" value="NAD kinase/diacylglycerol kinase-like"/>
    <property type="match status" value="1"/>
</dbReference>
<dbReference type="GO" id="GO:0008654">
    <property type="term" value="P:phospholipid biosynthetic process"/>
    <property type="evidence" value="ECO:0007669"/>
    <property type="project" value="UniProtKB-KW"/>
</dbReference>
<keyword evidence="4" id="KW-0547">Nucleotide-binding</keyword>
<keyword evidence="11" id="KW-1185">Reference proteome</keyword>
<evidence type="ECO:0000313" key="11">
    <source>
        <dbReference type="Proteomes" id="UP000537260"/>
    </source>
</evidence>
<dbReference type="GO" id="GO:0004143">
    <property type="term" value="F:ATP-dependent diacylglycerol kinase activity"/>
    <property type="evidence" value="ECO:0007669"/>
    <property type="project" value="UniProtKB-EC"/>
</dbReference>
<comment type="cofactor">
    <cofactor evidence="1">
        <name>Mg(2+)</name>
        <dbReference type="ChEBI" id="CHEBI:18420"/>
    </cofactor>
</comment>